<dbReference type="RefSeq" id="WP_073481111.1">
    <property type="nucleotide sequence ID" value="NZ_FQVN01000003.1"/>
</dbReference>
<dbReference type="STRING" id="2017.SAMN05444320_10325"/>
<gene>
    <name evidence="1" type="ORF">SAMN05444320_10325</name>
</gene>
<protein>
    <submittedName>
        <fullName evidence="1">Uncharacterized protein</fullName>
    </submittedName>
</protein>
<dbReference type="AlphaFoldDB" id="A0A1M5A9B2"/>
<keyword evidence="2" id="KW-1185">Reference proteome</keyword>
<organism evidence="1 2">
    <name type="scientific">Streptoalloteichus hindustanus</name>
    <dbReference type="NCBI Taxonomy" id="2017"/>
    <lineage>
        <taxon>Bacteria</taxon>
        <taxon>Bacillati</taxon>
        <taxon>Actinomycetota</taxon>
        <taxon>Actinomycetes</taxon>
        <taxon>Pseudonocardiales</taxon>
        <taxon>Pseudonocardiaceae</taxon>
        <taxon>Streptoalloteichus</taxon>
    </lineage>
</organism>
<sequence length="236" mass="25605">MVIPTEEEAGLVRDLATRTWLRGDTLLATAGCGPIDNERFRVPGLDAEGNERPVGGRIADGFMDAVLPDDSVAGHSVAVTGPHATCLAVGCYRAARQRNAWLVVTSHRVAVLRLRDLQGDTGDAMKEFSASLHEPESVRGVQGLRQFGKFLKNTAVEAVREVRRPPLTKRPQDAALVAEFEVGRAELVRIDRWKPTLVPNLQHGPRHLQLHFGDGSWARLQTDVAGAIAMAGPETA</sequence>
<dbReference type="Proteomes" id="UP000184501">
    <property type="component" value="Unassembled WGS sequence"/>
</dbReference>
<dbReference type="OrthoDB" id="3694402at2"/>
<accession>A0A1M5A9B2</accession>
<reference evidence="1 2" key="1">
    <citation type="submission" date="2016-11" db="EMBL/GenBank/DDBJ databases">
        <authorList>
            <person name="Jaros S."/>
            <person name="Januszkiewicz K."/>
            <person name="Wedrychowicz H."/>
        </authorList>
    </citation>
    <scope>NUCLEOTIDE SEQUENCE [LARGE SCALE GENOMIC DNA]</scope>
    <source>
        <strain evidence="1 2">DSM 44523</strain>
    </source>
</reference>
<dbReference type="EMBL" id="FQVN01000003">
    <property type="protein sequence ID" value="SHF26901.1"/>
    <property type="molecule type" value="Genomic_DNA"/>
</dbReference>
<evidence type="ECO:0000313" key="2">
    <source>
        <dbReference type="Proteomes" id="UP000184501"/>
    </source>
</evidence>
<name>A0A1M5A9B2_STRHI</name>
<proteinExistence type="predicted"/>
<evidence type="ECO:0000313" key="1">
    <source>
        <dbReference type="EMBL" id="SHF26901.1"/>
    </source>
</evidence>